<keyword evidence="5 11" id="KW-0547">Nucleotide-binding</keyword>
<dbReference type="EC" id="2.7.11.1" evidence="1"/>
<evidence type="ECO:0000256" key="8">
    <source>
        <dbReference type="ARBA" id="ARBA00023193"/>
    </source>
</evidence>
<dbReference type="PROSITE" id="PS00108">
    <property type="entry name" value="PROTEIN_KINASE_ST"/>
    <property type="match status" value="1"/>
</dbReference>
<evidence type="ECO:0000256" key="5">
    <source>
        <dbReference type="ARBA" id="ARBA00022741"/>
    </source>
</evidence>
<evidence type="ECO:0000256" key="1">
    <source>
        <dbReference type="ARBA" id="ARBA00012513"/>
    </source>
</evidence>
<evidence type="ECO:0000256" key="2">
    <source>
        <dbReference type="ARBA" id="ARBA00022527"/>
    </source>
</evidence>
<dbReference type="InterPro" id="IPR000719">
    <property type="entry name" value="Prot_kinase_dom"/>
</dbReference>
<dbReference type="Gene3D" id="1.10.510.10">
    <property type="entry name" value="Transferase(Phosphotransferase) domain 1"/>
    <property type="match status" value="1"/>
</dbReference>
<dbReference type="InterPro" id="IPR008271">
    <property type="entry name" value="Ser/Thr_kinase_AS"/>
</dbReference>
<accession>A0ABM4DPF8</accession>
<dbReference type="SMART" id="SM00220">
    <property type="entry name" value="S_TKc"/>
    <property type="match status" value="1"/>
</dbReference>
<keyword evidence="2" id="KW-0723">Serine/threonine-protein kinase</keyword>
<dbReference type="RefSeq" id="XP_065676467.1">
    <property type="nucleotide sequence ID" value="XM_065820395.1"/>
</dbReference>
<reference evidence="14" key="1">
    <citation type="submission" date="2025-08" db="UniProtKB">
        <authorList>
            <consortium name="RefSeq"/>
        </authorList>
    </citation>
    <scope>IDENTIFICATION</scope>
</reference>
<evidence type="ECO:0000256" key="6">
    <source>
        <dbReference type="ARBA" id="ARBA00022777"/>
    </source>
</evidence>
<dbReference type="InterPro" id="IPR054521">
    <property type="entry name" value="HRI2_3H"/>
</dbReference>
<evidence type="ECO:0000256" key="3">
    <source>
        <dbReference type="ARBA" id="ARBA00022553"/>
    </source>
</evidence>
<sequence>MSHTLSKYSSIGFERYDDFHDDFLSCSSSSSSSFMDLAPAIDYQPANHMMLVSLLEHICTFYCTNEESSRQLFKFVCEHLSRMKLIPNLSYTDELQVIRKKYNTAFTELMMGAVTRLKTNGIPNLHPEKLWHIFSRKSKSFTLHSWYKESFCEVDLLGQGGFGKVVKAKNILDEKFYAIKKIVFIDAKPVDCIKTLREVRIFSDLDHPNIVRYHSSWLEYGSEGHSGKMREPKKSFSDQLLGKYKIAYKNGEHSGGYIASKKNNRKYLNNNPGAHSNTSESCDIDLCKANTNDFCRCKRPTELIMTLFIQMELCQLTLKSWIKRRNEKLKSVKDVDKKTNLNILKQIICALQYIHSKGLLHRDLKPANIFLNEAQNKDVQLHVKIGDFGLARTAHNEKLKVSNEKFFVNEGNLSMANCWSNSFTTDVGTNVYAAPEQKISRIYTNKVDIFSVGIILFELFHPFNTEMEKVQLVNGLLHQYTCGDINNIWSEEAILILQMTSVVPDRRPSASDILNYSLLKDEEETIDYLRSALKAKDMEIQYLKRLLDDFRVLLNSKKTIAPT</sequence>
<dbReference type="InterPro" id="IPR050339">
    <property type="entry name" value="CC_SR_Kinase"/>
</dbReference>
<keyword evidence="6 14" id="KW-0418">Kinase</keyword>
<feature type="binding site" evidence="11">
    <location>
        <position position="181"/>
    </location>
    <ligand>
        <name>ATP</name>
        <dbReference type="ChEBI" id="CHEBI:30616"/>
    </ligand>
</feature>
<protein>
    <recommendedName>
        <fullName evidence="1">non-specific serine/threonine protein kinase</fullName>
        <ecNumber evidence="1">2.7.11.1</ecNumber>
    </recommendedName>
    <alternativeName>
        <fullName evidence="10">Heme-regulated eukaryotic initiation factor eIF-2-alpha kinase</fullName>
    </alternativeName>
</protein>
<dbReference type="Pfam" id="PF00069">
    <property type="entry name" value="Pkinase"/>
    <property type="match status" value="2"/>
</dbReference>
<dbReference type="GeneID" id="136072101"/>
<keyword evidence="13" id="KW-1185">Reference proteome</keyword>
<dbReference type="PANTHER" id="PTHR11042:SF187">
    <property type="entry name" value="EUKARYOTIC TRANSLATION INITIATION FACTOR 2-ALPHA KINASE 2"/>
    <property type="match status" value="1"/>
</dbReference>
<dbReference type="GO" id="GO:0016301">
    <property type="term" value="F:kinase activity"/>
    <property type="evidence" value="ECO:0007669"/>
    <property type="project" value="UniProtKB-KW"/>
</dbReference>
<keyword evidence="8" id="KW-0652">Protein synthesis inhibitor</keyword>
<evidence type="ECO:0000256" key="9">
    <source>
        <dbReference type="ARBA" id="ARBA00037982"/>
    </source>
</evidence>
<gene>
    <name evidence="14" type="primary">LOC136072101</name>
</gene>
<dbReference type="SUPFAM" id="SSF56112">
    <property type="entry name" value="Protein kinase-like (PK-like)"/>
    <property type="match status" value="1"/>
</dbReference>
<feature type="domain" description="Protein kinase" evidence="12">
    <location>
        <begin position="151"/>
        <end position="519"/>
    </location>
</feature>
<evidence type="ECO:0000256" key="11">
    <source>
        <dbReference type="PROSITE-ProRule" id="PRU10141"/>
    </source>
</evidence>
<keyword evidence="4" id="KW-0808">Transferase</keyword>
<dbReference type="InterPro" id="IPR011009">
    <property type="entry name" value="Kinase-like_dom_sf"/>
</dbReference>
<dbReference type="PROSITE" id="PS00107">
    <property type="entry name" value="PROTEIN_KINASE_ATP"/>
    <property type="match status" value="1"/>
</dbReference>
<comment type="similarity">
    <text evidence="9">Belongs to the protein kinase superfamily. Ser/Thr protein kinase family. GCN2 subfamily.</text>
</comment>
<name>A0ABM4DPF8_HYDVU</name>
<dbReference type="PANTHER" id="PTHR11042">
    <property type="entry name" value="EUKARYOTIC TRANSLATION INITIATION FACTOR 2-ALPHA KINASE EIF2-ALPHA KINASE -RELATED"/>
    <property type="match status" value="1"/>
</dbReference>
<dbReference type="Pfam" id="PF22949">
    <property type="entry name" value="HRI2_3H"/>
    <property type="match status" value="1"/>
</dbReference>
<evidence type="ECO:0000313" key="13">
    <source>
        <dbReference type="Proteomes" id="UP001652625"/>
    </source>
</evidence>
<keyword evidence="3" id="KW-0597">Phosphoprotein</keyword>
<dbReference type="Gene3D" id="3.30.200.20">
    <property type="entry name" value="Phosphorylase Kinase, domain 1"/>
    <property type="match status" value="1"/>
</dbReference>
<dbReference type="CDD" id="cd13996">
    <property type="entry name" value="STKc_EIF2AK"/>
    <property type="match status" value="1"/>
</dbReference>
<dbReference type="InterPro" id="IPR017441">
    <property type="entry name" value="Protein_kinase_ATP_BS"/>
</dbReference>
<evidence type="ECO:0000256" key="4">
    <source>
        <dbReference type="ARBA" id="ARBA00022679"/>
    </source>
</evidence>
<evidence type="ECO:0000256" key="10">
    <source>
        <dbReference type="ARBA" id="ARBA00042914"/>
    </source>
</evidence>
<evidence type="ECO:0000313" key="14">
    <source>
        <dbReference type="RefSeq" id="XP_065676467.1"/>
    </source>
</evidence>
<organism evidence="13 14">
    <name type="scientific">Hydra vulgaris</name>
    <name type="common">Hydra</name>
    <name type="synonym">Hydra attenuata</name>
    <dbReference type="NCBI Taxonomy" id="6087"/>
    <lineage>
        <taxon>Eukaryota</taxon>
        <taxon>Metazoa</taxon>
        <taxon>Cnidaria</taxon>
        <taxon>Hydrozoa</taxon>
        <taxon>Hydroidolina</taxon>
        <taxon>Anthoathecata</taxon>
        <taxon>Aplanulata</taxon>
        <taxon>Hydridae</taxon>
        <taxon>Hydra</taxon>
    </lineage>
</organism>
<evidence type="ECO:0000256" key="7">
    <source>
        <dbReference type="ARBA" id="ARBA00022840"/>
    </source>
</evidence>
<keyword evidence="7 11" id="KW-0067">ATP-binding</keyword>
<dbReference type="Proteomes" id="UP001652625">
    <property type="component" value="Chromosome 15"/>
</dbReference>
<evidence type="ECO:0000259" key="12">
    <source>
        <dbReference type="SMART" id="SM00220"/>
    </source>
</evidence>
<proteinExistence type="inferred from homology"/>